<dbReference type="GO" id="GO:0003723">
    <property type="term" value="F:RNA binding"/>
    <property type="evidence" value="ECO:0007669"/>
    <property type="project" value="UniProtKB-KW"/>
</dbReference>
<evidence type="ECO:0000256" key="12">
    <source>
        <dbReference type="PROSITE-ProRule" id="PRU00552"/>
    </source>
</evidence>
<dbReference type="GO" id="GO:0003724">
    <property type="term" value="F:RNA helicase activity"/>
    <property type="evidence" value="ECO:0007669"/>
    <property type="project" value="UniProtKB-EC"/>
</dbReference>
<accession>A0A4P9Y8L7</accession>
<feature type="compositionally biased region" description="Basic residues" evidence="13">
    <location>
        <begin position="818"/>
        <end position="834"/>
    </location>
</feature>
<dbReference type="SMART" id="SM00487">
    <property type="entry name" value="DEXDc"/>
    <property type="match status" value="1"/>
</dbReference>
<evidence type="ECO:0000256" key="3">
    <source>
        <dbReference type="ARBA" id="ARBA00010379"/>
    </source>
</evidence>
<feature type="short sequence motif" description="Q motif" evidence="12">
    <location>
        <begin position="27"/>
        <end position="55"/>
    </location>
</feature>
<evidence type="ECO:0000256" key="13">
    <source>
        <dbReference type="SAM" id="MobiDB-lite"/>
    </source>
</evidence>
<dbReference type="Pfam" id="PF00271">
    <property type="entry name" value="Helicase_C"/>
    <property type="match status" value="1"/>
</dbReference>
<dbReference type="InterPro" id="IPR014014">
    <property type="entry name" value="RNA_helicase_DEAD_Q_motif"/>
</dbReference>
<feature type="non-terminal residue" evidence="17">
    <location>
        <position position="1"/>
    </location>
</feature>
<reference evidence="18" key="1">
    <citation type="journal article" date="2018" name="Nat. Microbiol.">
        <title>Leveraging single-cell genomics to expand the fungal tree of life.</title>
        <authorList>
            <person name="Ahrendt S.R."/>
            <person name="Quandt C.A."/>
            <person name="Ciobanu D."/>
            <person name="Clum A."/>
            <person name="Salamov A."/>
            <person name="Andreopoulos B."/>
            <person name="Cheng J.F."/>
            <person name="Woyke T."/>
            <person name="Pelin A."/>
            <person name="Henrissat B."/>
            <person name="Reynolds N.K."/>
            <person name="Benny G.L."/>
            <person name="Smith M.E."/>
            <person name="James T.Y."/>
            <person name="Grigoriev I.V."/>
        </authorList>
    </citation>
    <scope>NUCLEOTIDE SEQUENCE [LARGE SCALE GENOMIC DNA]</scope>
</reference>
<feature type="region of interest" description="Disordered" evidence="13">
    <location>
        <begin position="1"/>
        <end position="27"/>
    </location>
</feature>
<dbReference type="PROSITE" id="PS51192">
    <property type="entry name" value="HELICASE_ATP_BIND_1"/>
    <property type="match status" value="1"/>
</dbReference>
<keyword evidence="9" id="KW-0694">RNA-binding</keyword>
<keyword evidence="18" id="KW-1185">Reference proteome</keyword>
<dbReference type="EC" id="3.6.4.13" evidence="4"/>
<dbReference type="PROSITE" id="PS51194">
    <property type="entry name" value="HELICASE_CTER"/>
    <property type="match status" value="1"/>
</dbReference>
<feature type="non-terminal residue" evidence="17">
    <location>
        <position position="834"/>
    </location>
</feature>
<evidence type="ECO:0000256" key="9">
    <source>
        <dbReference type="ARBA" id="ARBA00022884"/>
    </source>
</evidence>
<evidence type="ECO:0000256" key="10">
    <source>
        <dbReference type="ARBA" id="ARBA00023242"/>
    </source>
</evidence>
<feature type="domain" description="DEAD-box RNA helicase Q" evidence="16">
    <location>
        <begin position="27"/>
        <end position="55"/>
    </location>
</feature>
<keyword evidence="8" id="KW-0067">ATP-binding</keyword>
<evidence type="ECO:0000256" key="5">
    <source>
        <dbReference type="ARBA" id="ARBA00022741"/>
    </source>
</evidence>
<name>A0A4P9Y8L7_9FUNG</name>
<keyword evidence="7" id="KW-0347">Helicase</keyword>
<proteinExistence type="inferred from homology"/>
<evidence type="ECO:0000313" key="18">
    <source>
        <dbReference type="Proteomes" id="UP000267251"/>
    </source>
</evidence>
<comment type="subcellular location">
    <subcellularLocation>
        <location evidence="2">Nucleus</location>
        <location evidence="2">Nucleolus</location>
    </subcellularLocation>
</comment>
<dbReference type="GO" id="GO:0005730">
    <property type="term" value="C:nucleolus"/>
    <property type="evidence" value="ECO:0007669"/>
    <property type="project" value="UniProtKB-SubCell"/>
</dbReference>
<dbReference type="InterPro" id="IPR011545">
    <property type="entry name" value="DEAD/DEAH_box_helicase_dom"/>
</dbReference>
<feature type="domain" description="Helicase ATP-binding" evidence="14">
    <location>
        <begin position="58"/>
        <end position="230"/>
    </location>
</feature>
<dbReference type="InterPro" id="IPR000629">
    <property type="entry name" value="RNA-helicase_DEAD-box_CS"/>
</dbReference>
<dbReference type="CDD" id="cd17959">
    <property type="entry name" value="DEADc_DDX54"/>
    <property type="match status" value="1"/>
</dbReference>
<evidence type="ECO:0000259" key="14">
    <source>
        <dbReference type="PROSITE" id="PS51192"/>
    </source>
</evidence>
<dbReference type="InterPro" id="IPR033517">
    <property type="entry name" value="DDX54/DBP10_DEAD-box_helicase"/>
</dbReference>
<gene>
    <name evidence="17" type="ORF">BJ684DRAFT_4528</name>
</gene>
<evidence type="ECO:0000256" key="8">
    <source>
        <dbReference type="ARBA" id="ARBA00022840"/>
    </source>
</evidence>
<evidence type="ECO:0000259" key="15">
    <source>
        <dbReference type="PROSITE" id="PS51194"/>
    </source>
</evidence>
<feature type="region of interest" description="Disordered" evidence="13">
    <location>
        <begin position="771"/>
        <end position="834"/>
    </location>
</feature>
<evidence type="ECO:0000256" key="6">
    <source>
        <dbReference type="ARBA" id="ARBA00022801"/>
    </source>
</evidence>
<dbReference type="CDD" id="cd18787">
    <property type="entry name" value="SF2_C_DEAD"/>
    <property type="match status" value="1"/>
</dbReference>
<comment type="similarity">
    <text evidence="3">Belongs to the DEAD box helicase family. DDX54/DBP10 subfamily.</text>
</comment>
<sequence>NEQDWMDESREMSKQIQANNRKKKKSGGFQSFGLDHAILNAILKKGFKVPTPIQRKCIPLIMEGVDVVGMTRTGSGKTAAFVVPMLHRLKAHSAKVGARAIILSPGRELALQTLKVVKELGRFTDLRCCSLVGGDSLDDQFQMIASNPDILIATPGRLLHLLVEMEMELSMVEYIVFDEADRLFEMGFSLQLHEILHKLPPSRQTLLFSATLPKLLVDFAKAGLQDPTLVRLDVDTKISQDLEMAFFNIKPSEREGALLYLLQAVIKAPLRPSAFREDAVERVDYSAHQTIIFVSTKHHVEYITHLLKAYGYDVSYIYGALDMGARKQQIDAFRNAQTGILVVTDVAARGIDIPILENVINYDFVDTSKVFVHRVGRAARAGRRGWAYSLVSNEELPYLVDLQLFLDRPLRLSRLSTDSGKGSSQPDYTRELSLGTLPRQLMELEVEWVQGKLQENVDITALRQVSVNGMKLYRKTKPSAAPESYTRSKELIDDPVFGGVHPLLRPLMSEEPQEAVNLLASISNFRPSETIFEIGNRSSTRAKSVASQVMKQRRATTGKVIEATKRKRELKEKEVGRGTEMDLNRFGSEDEADEDDLKSVFKTPKLSAGESAKKDMRTSKRDEQFYMSHFQKDANTEKGYSMDRGGGMGGSKNGGSFVEQAAAATLDLTGDDKDTLRQTQNKLRWDAKKKKFIRGTGIGADNKKLIKTESGAKISASFKSGRFNDWKNKTKVQLPRVGEQELPSSRMMGINRRFKHNKVTEAKALDPMAVNYERKARHAKMREGQEGPGGAGRGGGGRVQSELKNSSQIRKDREAKQKRVAKTGRHGRGGGKKR</sequence>
<dbReference type="SMART" id="SM00490">
    <property type="entry name" value="HELICc"/>
    <property type="match status" value="1"/>
</dbReference>
<feature type="compositionally biased region" description="Gly residues" evidence="13">
    <location>
        <begin position="786"/>
        <end position="798"/>
    </location>
</feature>
<dbReference type="Pfam" id="PF00270">
    <property type="entry name" value="DEAD"/>
    <property type="match status" value="1"/>
</dbReference>
<evidence type="ECO:0000256" key="7">
    <source>
        <dbReference type="ARBA" id="ARBA00022806"/>
    </source>
</evidence>
<evidence type="ECO:0000256" key="2">
    <source>
        <dbReference type="ARBA" id="ARBA00004604"/>
    </source>
</evidence>
<dbReference type="InterPro" id="IPR012541">
    <property type="entry name" value="DBP10_C"/>
</dbReference>
<dbReference type="InterPro" id="IPR001650">
    <property type="entry name" value="Helicase_C-like"/>
</dbReference>
<dbReference type="GO" id="GO:0016887">
    <property type="term" value="F:ATP hydrolysis activity"/>
    <property type="evidence" value="ECO:0007669"/>
    <property type="project" value="RHEA"/>
</dbReference>
<keyword evidence="10" id="KW-0539">Nucleus</keyword>
<evidence type="ECO:0000256" key="4">
    <source>
        <dbReference type="ARBA" id="ARBA00012552"/>
    </source>
</evidence>
<dbReference type="SUPFAM" id="SSF52540">
    <property type="entry name" value="P-loop containing nucleoside triphosphate hydrolases"/>
    <property type="match status" value="2"/>
</dbReference>
<comment type="catalytic activity">
    <reaction evidence="11">
        <text>ATP + H2O = ADP + phosphate + H(+)</text>
        <dbReference type="Rhea" id="RHEA:13065"/>
        <dbReference type="ChEBI" id="CHEBI:15377"/>
        <dbReference type="ChEBI" id="CHEBI:15378"/>
        <dbReference type="ChEBI" id="CHEBI:30616"/>
        <dbReference type="ChEBI" id="CHEBI:43474"/>
        <dbReference type="ChEBI" id="CHEBI:456216"/>
        <dbReference type="EC" id="3.6.4.13"/>
    </reaction>
</comment>
<feature type="domain" description="Helicase C-terminal" evidence="15">
    <location>
        <begin position="279"/>
        <end position="421"/>
    </location>
</feature>
<comment type="function">
    <text evidence="1">ATP-binding RNA helicase involved in the biogenesis of 60S ribosomal subunits and is required for the normal formation of 25S and 5.8S rRNAs.</text>
</comment>
<dbReference type="AlphaFoldDB" id="A0A4P9Y8L7"/>
<dbReference type="Proteomes" id="UP000267251">
    <property type="component" value="Unassembled WGS sequence"/>
</dbReference>
<keyword evidence="5" id="KW-0547">Nucleotide-binding</keyword>
<dbReference type="EMBL" id="KZ987849">
    <property type="protein sequence ID" value="RKP14330.1"/>
    <property type="molecule type" value="Genomic_DNA"/>
</dbReference>
<protein>
    <recommendedName>
        <fullName evidence="4">RNA helicase</fullName>
        <ecNumber evidence="4">3.6.4.13</ecNumber>
    </recommendedName>
</protein>
<dbReference type="FunFam" id="3.40.50.300:FF:000865">
    <property type="entry name" value="ATP-dependent RNA helicase DDX54"/>
    <property type="match status" value="1"/>
</dbReference>
<dbReference type="SMART" id="SM01123">
    <property type="entry name" value="DBP10CT"/>
    <property type="match status" value="1"/>
</dbReference>
<dbReference type="PANTHER" id="PTHR47959:SF8">
    <property type="entry name" value="RNA HELICASE"/>
    <property type="match status" value="1"/>
</dbReference>
<dbReference type="Pfam" id="PF08147">
    <property type="entry name" value="DBP10CT"/>
    <property type="match status" value="1"/>
</dbReference>
<keyword evidence="6 17" id="KW-0378">Hydrolase</keyword>
<dbReference type="InterPro" id="IPR014001">
    <property type="entry name" value="Helicase_ATP-bd"/>
</dbReference>
<evidence type="ECO:0000256" key="11">
    <source>
        <dbReference type="ARBA" id="ARBA00047984"/>
    </source>
</evidence>
<dbReference type="PANTHER" id="PTHR47959">
    <property type="entry name" value="ATP-DEPENDENT RNA HELICASE RHLE-RELATED"/>
    <property type="match status" value="1"/>
</dbReference>
<dbReference type="PROSITE" id="PS00039">
    <property type="entry name" value="DEAD_ATP_HELICASE"/>
    <property type="match status" value="1"/>
</dbReference>
<dbReference type="InterPro" id="IPR027417">
    <property type="entry name" value="P-loop_NTPase"/>
</dbReference>
<dbReference type="InterPro" id="IPR050079">
    <property type="entry name" value="DEAD_box_RNA_helicase"/>
</dbReference>
<dbReference type="GO" id="GO:0005829">
    <property type="term" value="C:cytosol"/>
    <property type="evidence" value="ECO:0007669"/>
    <property type="project" value="TreeGrafter"/>
</dbReference>
<dbReference type="PROSITE" id="PS51195">
    <property type="entry name" value="Q_MOTIF"/>
    <property type="match status" value="1"/>
</dbReference>
<dbReference type="Gene3D" id="3.40.50.300">
    <property type="entry name" value="P-loop containing nucleotide triphosphate hydrolases"/>
    <property type="match status" value="2"/>
</dbReference>
<evidence type="ECO:0000256" key="1">
    <source>
        <dbReference type="ARBA" id="ARBA00003706"/>
    </source>
</evidence>
<evidence type="ECO:0000313" key="17">
    <source>
        <dbReference type="EMBL" id="RKP14330.1"/>
    </source>
</evidence>
<evidence type="ECO:0000259" key="16">
    <source>
        <dbReference type="PROSITE" id="PS51195"/>
    </source>
</evidence>
<organism evidence="17 18">
    <name type="scientific">Piptocephalis cylindrospora</name>
    <dbReference type="NCBI Taxonomy" id="1907219"/>
    <lineage>
        <taxon>Eukaryota</taxon>
        <taxon>Fungi</taxon>
        <taxon>Fungi incertae sedis</taxon>
        <taxon>Zoopagomycota</taxon>
        <taxon>Zoopagomycotina</taxon>
        <taxon>Zoopagomycetes</taxon>
        <taxon>Zoopagales</taxon>
        <taxon>Piptocephalidaceae</taxon>
        <taxon>Piptocephalis</taxon>
    </lineage>
</organism>
<dbReference type="OrthoDB" id="1191041at2759"/>
<dbReference type="GO" id="GO:0005524">
    <property type="term" value="F:ATP binding"/>
    <property type="evidence" value="ECO:0007669"/>
    <property type="project" value="UniProtKB-KW"/>
</dbReference>